<dbReference type="Proteomes" id="UP000051074">
    <property type="component" value="Unassembled WGS sequence"/>
</dbReference>
<feature type="domain" description="HTH cro/C1-type" evidence="1">
    <location>
        <begin position="6"/>
        <end position="60"/>
    </location>
</feature>
<comment type="caution">
    <text evidence="2">The sequence shown here is derived from an EMBL/GenBank/DDBJ whole genome shotgun (WGS) entry which is preliminary data.</text>
</comment>
<dbReference type="EMBL" id="AZDU01000046">
    <property type="protein sequence ID" value="KRL00413.1"/>
    <property type="molecule type" value="Genomic_DNA"/>
</dbReference>
<name>K0NLX1_9LACO</name>
<dbReference type="eggNOG" id="COG1396">
    <property type="taxonomic scope" value="Bacteria"/>
</dbReference>
<dbReference type="Gene3D" id="1.10.260.40">
    <property type="entry name" value="lambda repressor-like DNA-binding domains"/>
    <property type="match status" value="1"/>
</dbReference>
<keyword evidence="3" id="KW-1185">Reference proteome</keyword>
<dbReference type="SMART" id="SM00530">
    <property type="entry name" value="HTH_XRE"/>
    <property type="match status" value="1"/>
</dbReference>
<evidence type="ECO:0000313" key="3">
    <source>
        <dbReference type="Proteomes" id="UP000051074"/>
    </source>
</evidence>
<dbReference type="InterPro" id="IPR010982">
    <property type="entry name" value="Lambda_DNA-bd_dom_sf"/>
</dbReference>
<sequence>MPQISIKAARVNAGLTQKQAAEKLGISDQTLSHYEKNSGLVKQATLEKMYSIYKIDKKQIFLK</sequence>
<dbReference type="SUPFAM" id="SSF47413">
    <property type="entry name" value="lambda repressor-like DNA-binding domains"/>
    <property type="match status" value="1"/>
</dbReference>
<reference evidence="2 3" key="1">
    <citation type="journal article" date="2015" name="Genome Announc.">
        <title>Expanding the biotechnology potential of lactobacilli through comparative genomics of 213 strains and associated genera.</title>
        <authorList>
            <person name="Sun Z."/>
            <person name="Harris H.M."/>
            <person name="McCann A."/>
            <person name="Guo C."/>
            <person name="Argimon S."/>
            <person name="Zhang W."/>
            <person name="Yang X."/>
            <person name="Jeffery I.B."/>
            <person name="Cooney J.C."/>
            <person name="Kagawa T.F."/>
            <person name="Liu W."/>
            <person name="Song Y."/>
            <person name="Salvetti E."/>
            <person name="Wrobel A."/>
            <person name="Rasinkangas P."/>
            <person name="Parkhill J."/>
            <person name="Rea M.C."/>
            <person name="O'Sullivan O."/>
            <person name="Ritari J."/>
            <person name="Douillard F.P."/>
            <person name="Paul Ross R."/>
            <person name="Yang R."/>
            <person name="Briner A.E."/>
            <person name="Felis G.E."/>
            <person name="de Vos W.M."/>
            <person name="Barrangou R."/>
            <person name="Klaenhammer T.R."/>
            <person name="Caufield P.W."/>
            <person name="Cui Y."/>
            <person name="Zhang H."/>
            <person name="O'Toole P.W."/>
        </authorList>
    </citation>
    <scope>NUCLEOTIDE SEQUENCE [LARGE SCALE GENOMIC DNA]</scope>
    <source>
        <strain evidence="2 3">DSM 19284</strain>
    </source>
</reference>
<dbReference type="Pfam" id="PF01381">
    <property type="entry name" value="HTH_3"/>
    <property type="match status" value="1"/>
</dbReference>
<dbReference type="AlphaFoldDB" id="K0NLX1"/>
<dbReference type="CDD" id="cd00093">
    <property type="entry name" value="HTH_XRE"/>
    <property type="match status" value="1"/>
</dbReference>
<accession>K0NLX1</accession>
<protein>
    <recommendedName>
        <fullName evidence="1">HTH cro/C1-type domain-containing protein</fullName>
    </recommendedName>
</protein>
<evidence type="ECO:0000313" key="2">
    <source>
        <dbReference type="EMBL" id="KRL00413.1"/>
    </source>
</evidence>
<organism evidence="2 3">
    <name type="scientific">Lactobacillus equicursoris DSM 19284 = JCM 14600 = CIP 110162</name>
    <dbReference type="NCBI Taxonomy" id="1293597"/>
    <lineage>
        <taxon>Bacteria</taxon>
        <taxon>Bacillati</taxon>
        <taxon>Bacillota</taxon>
        <taxon>Bacilli</taxon>
        <taxon>Lactobacillales</taxon>
        <taxon>Lactobacillaceae</taxon>
        <taxon>Lactobacillus</taxon>
    </lineage>
</organism>
<evidence type="ECO:0000259" key="1">
    <source>
        <dbReference type="PROSITE" id="PS50943"/>
    </source>
</evidence>
<dbReference type="InterPro" id="IPR001387">
    <property type="entry name" value="Cro/C1-type_HTH"/>
</dbReference>
<dbReference type="GO" id="GO:0003677">
    <property type="term" value="F:DNA binding"/>
    <property type="evidence" value="ECO:0007669"/>
    <property type="project" value="InterPro"/>
</dbReference>
<gene>
    <name evidence="2" type="ORF">FC20_GL001355</name>
</gene>
<dbReference type="RefSeq" id="WP_008463408.1">
    <property type="nucleotide sequence ID" value="NZ_AZDU01000046.1"/>
</dbReference>
<dbReference type="PATRIC" id="fig|1293597.4.peg.1448"/>
<dbReference type="PROSITE" id="PS50943">
    <property type="entry name" value="HTH_CROC1"/>
    <property type="match status" value="1"/>
</dbReference>
<proteinExistence type="predicted"/>
<dbReference type="STRING" id="1293597.FC20_GL001355"/>